<dbReference type="UniPathway" id="UPA00193"/>
<keyword evidence="5" id="KW-0547">Nucleotide-binding</keyword>
<keyword evidence="4" id="KW-0436">Ligase</keyword>
<evidence type="ECO:0000256" key="4">
    <source>
        <dbReference type="ARBA" id="ARBA00022598"/>
    </source>
</evidence>
<reference evidence="7" key="1">
    <citation type="journal article" date="2015" name="Nature">
        <title>Complex archaea that bridge the gap between prokaryotes and eukaryotes.</title>
        <authorList>
            <person name="Spang A."/>
            <person name="Saw J.H."/>
            <person name="Jorgensen S.L."/>
            <person name="Zaremba-Niedzwiedzka K."/>
            <person name="Martijn J."/>
            <person name="Lind A.E."/>
            <person name="van Eijk R."/>
            <person name="Schleper C."/>
            <person name="Guy L."/>
            <person name="Ettema T.J."/>
        </authorList>
    </citation>
    <scope>NUCLEOTIDE SEQUENCE</scope>
</reference>
<dbReference type="EMBL" id="LAZR01005331">
    <property type="protein sequence ID" value="KKN00818.1"/>
    <property type="molecule type" value="Genomic_DNA"/>
</dbReference>
<keyword evidence="3" id="KW-0554">One-carbon metabolism</keyword>
<dbReference type="CDD" id="cd00477">
    <property type="entry name" value="FTHFS"/>
    <property type="match status" value="1"/>
</dbReference>
<dbReference type="NCBIfam" id="NF010030">
    <property type="entry name" value="PRK13505.1"/>
    <property type="match status" value="1"/>
</dbReference>
<dbReference type="GO" id="GO:0035999">
    <property type="term" value="P:tetrahydrofolate interconversion"/>
    <property type="evidence" value="ECO:0007669"/>
    <property type="project" value="UniProtKB-UniPathway"/>
</dbReference>
<evidence type="ECO:0000256" key="5">
    <source>
        <dbReference type="ARBA" id="ARBA00022741"/>
    </source>
</evidence>
<dbReference type="InterPro" id="IPR000559">
    <property type="entry name" value="Formate_THF_ligase"/>
</dbReference>
<dbReference type="PROSITE" id="PS00721">
    <property type="entry name" value="FTHFS_1"/>
    <property type="match status" value="1"/>
</dbReference>
<dbReference type="FunFam" id="3.30.1510.10:FF:000001">
    <property type="entry name" value="Formate--tetrahydrofolate ligase"/>
    <property type="match status" value="1"/>
</dbReference>
<dbReference type="InterPro" id="IPR020628">
    <property type="entry name" value="Formate_THF_ligase_CS"/>
</dbReference>
<accession>A0A0F9Q640</accession>
<evidence type="ECO:0000256" key="6">
    <source>
        <dbReference type="ARBA" id="ARBA00022840"/>
    </source>
</evidence>
<dbReference type="GO" id="GO:0005524">
    <property type="term" value="F:ATP binding"/>
    <property type="evidence" value="ECO:0007669"/>
    <property type="project" value="UniProtKB-KW"/>
</dbReference>
<evidence type="ECO:0000256" key="2">
    <source>
        <dbReference type="ARBA" id="ARBA00012295"/>
    </source>
</evidence>
<dbReference type="Gene3D" id="3.40.50.300">
    <property type="entry name" value="P-loop containing nucleotide triphosphate hydrolases"/>
    <property type="match status" value="1"/>
</dbReference>
<dbReference type="EC" id="6.3.4.3" evidence="2"/>
<name>A0A0F9Q640_9ZZZZ</name>
<evidence type="ECO:0000256" key="1">
    <source>
        <dbReference type="ARBA" id="ARBA00004777"/>
    </source>
</evidence>
<dbReference type="Gene3D" id="3.10.410.10">
    <property type="entry name" value="Formyltetrahydrofolate synthetase, domain 3"/>
    <property type="match status" value="1"/>
</dbReference>
<gene>
    <name evidence="7" type="ORF">LCGC14_1134000</name>
</gene>
<organism evidence="7">
    <name type="scientific">marine sediment metagenome</name>
    <dbReference type="NCBI Taxonomy" id="412755"/>
    <lineage>
        <taxon>unclassified sequences</taxon>
        <taxon>metagenomes</taxon>
        <taxon>ecological metagenomes</taxon>
    </lineage>
</organism>
<dbReference type="Gene3D" id="3.30.1510.10">
    <property type="entry name" value="Domain 2, N(10)-formyltetrahydrofolate synthetase"/>
    <property type="match status" value="1"/>
</dbReference>
<comment type="caution">
    <text evidence="7">The sequence shown here is derived from an EMBL/GenBank/DDBJ whole genome shotgun (WGS) entry which is preliminary data.</text>
</comment>
<proteinExistence type="inferred from homology"/>
<dbReference type="HAMAP" id="MF_01543">
    <property type="entry name" value="FTHFS"/>
    <property type="match status" value="1"/>
</dbReference>
<evidence type="ECO:0000313" key="7">
    <source>
        <dbReference type="EMBL" id="KKN00818.1"/>
    </source>
</evidence>
<protein>
    <recommendedName>
        <fullName evidence="2">formate--tetrahydrofolate ligase</fullName>
        <ecNumber evidence="2">6.3.4.3</ecNumber>
    </recommendedName>
</protein>
<comment type="pathway">
    <text evidence="1">One-carbon metabolism; tetrahydrofolate interconversion.</text>
</comment>
<dbReference type="SUPFAM" id="SSF52540">
    <property type="entry name" value="P-loop containing nucleoside triphosphate hydrolases"/>
    <property type="match status" value="1"/>
</dbReference>
<sequence>MVDDMDIAKKVKIKPIEEIAKKLGIETKHLEKYGMYKAKVSPEAILKGEGKKGKLIMVTAMSPTPAGEGKTTTSIGLADSLSGLGKKAAVALREPSLGPVFGMKGGATGGGYAQVAPREEINLHFTGDIHAVTAAHNLLAAIVDNRLHFDGACGLLDCRRISWKRVMDMDDRVLREVVVGIGGPLRGIARETGFDITAASEVMAILCLAEDLKDLKERLGNIFIGYSPDKKPVFARELKAEGSMAALLKDALKPNLVQTLEGTPALIHGGPFANIAHGTNSVISTRMALRLADFVVTESGFGSDLGAEKFFNIVVRTGHIPPPDACVLVATLRALKLHGGVKLDKVNEENVEAVEKGFVNLQKHTENLRAFGVPFVVALNRFPSDTETEIKKAIDLCRREKVRFALSEVYGKGGKGGSELALEVLKAIEEDENSFQFLYPLDMTLLEKIEAVAKKIYGAASVAMEGKIKRKMLRIEREGFGNLPVCIAKTQYSFSDDDEALGRPEDFTLIVTDASLSSGAGFVVVYCGDVMTMPGLPKVPSSEKIDITDDGEITGLS</sequence>
<dbReference type="GO" id="GO:0004329">
    <property type="term" value="F:formate-tetrahydrofolate ligase activity"/>
    <property type="evidence" value="ECO:0007669"/>
    <property type="project" value="UniProtKB-EC"/>
</dbReference>
<dbReference type="PROSITE" id="PS00722">
    <property type="entry name" value="FTHFS_2"/>
    <property type="match status" value="1"/>
</dbReference>
<dbReference type="Pfam" id="PF01268">
    <property type="entry name" value="FTHFS"/>
    <property type="match status" value="1"/>
</dbReference>
<keyword evidence="6" id="KW-0067">ATP-binding</keyword>
<dbReference type="InterPro" id="IPR027417">
    <property type="entry name" value="P-loop_NTPase"/>
</dbReference>
<dbReference type="AlphaFoldDB" id="A0A0F9Q640"/>
<evidence type="ECO:0000256" key="3">
    <source>
        <dbReference type="ARBA" id="ARBA00022563"/>
    </source>
</evidence>